<dbReference type="CDD" id="cd18012">
    <property type="entry name" value="DEXQc_arch_SWI2_SNF2"/>
    <property type="match status" value="1"/>
</dbReference>
<organism evidence="5 6">
    <name type="scientific">Corynebacterium otitidis ATCC 51513</name>
    <dbReference type="NCBI Taxonomy" id="883169"/>
    <lineage>
        <taxon>Bacteria</taxon>
        <taxon>Bacillati</taxon>
        <taxon>Actinomycetota</taxon>
        <taxon>Actinomycetes</taxon>
        <taxon>Mycobacteriales</taxon>
        <taxon>Corynebacteriaceae</taxon>
        <taxon>Corynebacterium</taxon>
    </lineage>
</organism>
<keyword evidence="5" id="KW-0347">Helicase</keyword>
<dbReference type="Pfam" id="PF00176">
    <property type="entry name" value="SNF2-rel_dom"/>
    <property type="match status" value="1"/>
</dbReference>
<dbReference type="GO" id="GO:0016787">
    <property type="term" value="F:hydrolase activity"/>
    <property type="evidence" value="ECO:0007669"/>
    <property type="project" value="UniProtKB-KW"/>
</dbReference>
<evidence type="ECO:0000259" key="3">
    <source>
        <dbReference type="PROSITE" id="PS51192"/>
    </source>
</evidence>
<dbReference type="SMART" id="SM00490">
    <property type="entry name" value="HELICc"/>
    <property type="match status" value="1"/>
</dbReference>
<keyword evidence="1 5" id="KW-0378">Hydrolase</keyword>
<protein>
    <submittedName>
        <fullName evidence="5">Helicase</fullName>
        <ecNumber evidence="5">3.6.1.-</ecNumber>
    </submittedName>
</protein>
<accession>I7KJ26</accession>
<feature type="domain" description="Helicase ATP-binding" evidence="3">
    <location>
        <begin position="579"/>
        <end position="742"/>
    </location>
</feature>
<dbReference type="EMBL" id="CAJZ01000092">
    <property type="protein sequence ID" value="CCI83325.1"/>
    <property type="molecule type" value="Genomic_DNA"/>
</dbReference>
<evidence type="ECO:0000256" key="2">
    <source>
        <dbReference type="SAM" id="Coils"/>
    </source>
</evidence>
<evidence type="ECO:0000259" key="4">
    <source>
        <dbReference type="PROSITE" id="PS51194"/>
    </source>
</evidence>
<name>I7KJ26_9CORY</name>
<comment type="caution">
    <text evidence="5">The sequence shown here is derived from an EMBL/GenBank/DDBJ whole genome shotgun (WGS) entry which is preliminary data.</text>
</comment>
<dbReference type="InterPro" id="IPR049730">
    <property type="entry name" value="SNF2/RAD54-like_C"/>
</dbReference>
<evidence type="ECO:0000256" key="1">
    <source>
        <dbReference type="ARBA" id="ARBA00022801"/>
    </source>
</evidence>
<dbReference type="EC" id="3.6.1.-" evidence="5"/>
<dbReference type="Gene3D" id="3.40.50.300">
    <property type="entry name" value="P-loop containing nucleotide triphosphate hydrolases"/>
    <property type="match status" value="1"/>
</dbReference>
<dbReference type="Pfam" id="PF12419">
    <property type="entry name" value="DUF3670"/>
    <property type="match status" value="1"/>
</dbReference>
<dbReference type="AlphaFoldDB" id="I7KJ26"/>
<dbReference type="InterPro" id="IPR038718">
    <property type="entry name" value="SNF2-like_sf"/>
</dbReference>
<dbReference type="GO" id="GO:0004386">
    <property type="term" value="F:helicase activity"/>
    <property type="evidence" value="ECO:0007669"/>
    <property type="project" value="UniProtKB-KW"/>
</dbReference>
<dbReference type="SMART" id="SM00487">
    <property type="entry name" value="DEXDc"/>
    <property type="match status" value="1"/>
</dbReference>
<keyword evidence="5" id="KW-0067">ATP-binding</keyword>
<dbReference type="GO" id="GO:0005524">
    <property type="term" value="F:ATP binding"/>
    <property type="evidence" value="ECO:0007669"/>
    <property type="project" value="InterPro"/>
</dbReference>
<sequence>MVERETMAEFLLHGLWVQRSGLHLWIEEVDGHRIVLPASVPEGTFPPAVARAVAEVPFRHRLRATLRTPKGREVSPVIPTAAFGPAEALRLLSEFSFLDGPSPAATAEQRAAIAPDLLWLIRLCLGLDRLVAAGRVAIALRNEDGSWYPQWTLALNLEERSWLVEMLRAAPGILKVNNRNLERDAPEVLTHWLAAARLEPLAERSRDREEDTGRAWHDFAAALLRSEPARRGGAGLAAKLADWRESIARNAVQLVVIVEEPELDDESSDSEGTFWPVRLQARSGLGSPRPIWPEELDAASAEDLAAERSRAIKVSRLIDSAERGRARLLKRAPGQAALSSSADAGEWDAYLDTEEIASFVRVDAERLRRAGFGVMLPKSWAERRASARLVAKEAADNSPQSHFGLEQLVDYRWRVSVGDTELSDEEMKRLVASKSGLVKLRGEWVMADSDSLATVRGYLDRLASKADRAARQRLSELAQRARKASEEGAPDAEALAAELKEARRAYDEAQGAGGAVSLKDLREIAVESAGDDPVEVTGDSWFAPLLSDGGLPEPERVAIPDTVDATLRDYQRRGVDWLYWMSRAGLGAVLADDMGLGKTLQLLALLEVERSRGELDNPALVIAPTSVVSNWAAEARRFTPELKVAVHHGANRAGAQRLGEQAADLDLLITSYGVASRDREALSKLRFSHVVLDEAQHVKNPQTRAAKAVRAIPADHRIALTGTPIENRLSEMRSILDFCNPGVLGSAQFFRHHFVTAIEKEHDEEMTERLRRLTAPFILRRLKTDRSIIDDLPDKTEQTITVRLTEEQAALYTSYVEDVTERISQREGVSRRGLVLSALTRIKQICNHPAHFLGDGSSVTDRGRHRSGKVDKLMELLEQAIADDERMLVFTQYRAFGDLLRPYLSNWLGEDVPFLHGGMSKQARDRLVERFQRDDGPRVMLLSLKAGGTGLNLTAASVVVHLDRWWNPAVEDQATDRAFRIGQRRDVRVYKLITAGTLEESIQEVLDGKTDLAGQVVGAGEGWVTELDQQDLERLMSYKAQEV</sequence>
<dbReference type="Pfam" id="PF00271">
    <property type="entry name" value="Helicase_C"/>
    <property type="match status" value="1"/>
</dbReference>
<dbReference type="PROSITE" id="PS51192">
    <property type="entry name" value="HELICASE_ATP_BIND_1"/>
    <property type="match status" value="1"/>
</dbReference>
<dbReference type="Proteomes" id="UP000011016">
    <property type="component" value="Unassembled WGS sequence"/>
</dbReference>
<dbReference type="PROSITE" id="PS51194">
    <property type="entry name" value="HELICASE_CTER"/>
    <property type="match status" value="1"/>
</dbReference>
<evidence type="ECO:0000313" key="6">
    <source>
        <dbReference type="Proteomes" id="UP000011016"/>
    </source>
</evidence>
<gene>
    <name evidence="5" type="primary">helZ</name>
    <name evidence="5" type="ORF">BN46_0588</name>
</gene>
<keyword evidence="2" id="KW-0175">Coiled coil</keyword>
<dbReference type="PANTHER" id="PTHR10799">
    <property type="entry name" value="SNF2/RAD54 HELICASE FAMILY"/>
    <property type="match status" value="1"/>
</dbReference>
<dbReference type="InterPro" id="IPR001650">
    <property type="entry name" value="Helicase_C-like"/>
</dbReference>
<dbReference type="CDD" id="cd18793">
    <property type="entry name" value="SF2_C_SNF"/>
    <property type="match status" value="1"/>
</dbReference>
<keyword evidence="5" id="KW-0547">Nucleotide-binding</keyword>
<dbReference type="Gene3D" id="3.40.50.10810">
    <property type="entry name" value="Tandem AAA-ATPase domain"/>
    <property type="match status" value="1"/>
</dbReference>
<dbReference type="InterPro" id="IPR000330">
    <property type="entry name" value="SNF2_N"/>
</dbReference>
<dbReference type="InterPro" id="IPR027417">
    <property type="entry name" value="P-loop_NTPase"/>
</dbReference>
<proteinExistence type="predicted"/>
<dbReference type="InterPro" id="IPR022138">
    <property type="entry name" value="DUF3670"/>
</dbReference>
<dbReference type="SUPFAM" id="SSF52540">
    <property type="entry name" value="P-loop containing nucleoside triphosphate hydrolases"/>
    <property type="match status" value="2"/>
</dbReference>
<dbReference type="FunFam" id="3.40.50.300:FF:000533">
    <property type="entry name" value="Helicase, Snf2 family"/>
    <property type="match status" value="1"/>
</dbReference>
<reference evidence="5 6" key="1">
    <citation type="journal article" date="2012" name="J. Bacteriol.">
        <title>Draft Genome Sequence of Turicella otitidis ATCC 51513, Isolated from Middle Ear Fluid from a Child with Otitis Media.</title>
        <authorList>
            <person name="Brinkrolf K."/>
            <person name="Schneider J."/>
            <person name="Knecht M."/>
            <person name="Ruckert C."/>
            <person name="Tauch A."/>
        </authorList>
    </citation>
    <scope>NUCLEOTIDE SEQUENCE [LARGE SCALE GENOMIC DNA]</scope>
    <source>
        <strain evidence="5 6">ATCC 51513</strain>
    </source>
</reference>
<feature type="coiled-coil region" evidence="2">
    <location>
        <begin position="467"/>
        <end position="512"/>
    </location>
</feature>
<evidence type="ECO:0000313" key="5">
    <source>
        <dbReference type="EMBL" id="CCI83325.1"/>
    </source>
</evidence>
<feature type="domain" description="Helicase C-terminal" evidence="4">
    <location>
        <begin position="869"/>
        <end position="1033"/>
    </location>
</feature>
<dbReference type="InterPro" id="IPR014001">
    <property type="entry name" value="Helicase_ATP-bd"/>
</dbReference>